<accession>A0A5J5AW71</accession>
<dbReference type="PANTHER" id="PTHR48017">
    <property type="entry name" value="OS05G0424000 PROTEIN-RELATED"/>
    <property type="match status" value="1"/>
</dbReference>
<protein>
    <recommendedName>
        <fullName evidence="8">Amino acid transporter transmembrane domain-containing protein</fullName>
    </recommendedName>
</protein>
<dbReference type="Proteomes" id="UP000325577">
    <property type="component" value="Linkage Group LG18"/>
</dbReference>
<dbReference type="GO" id="GO:0006865">
    <property type="term" value="P:amino acid transport"/>
    <property type="evidence" value="ECO:0007669"/>
    <property type="project" value="UniProtKB-KW"/>
</dbReference>
<dbReference type="AlphaFoldDB" id="A0A5J5AW71"/>
<organism evidence="9 10">
    <name type="scientific">Nyssa sinensis</name>
    <dbReference type="NCBI Taxonomy" id="561372"/>
    <lineage>
        <taxon>Eukaryota</taxon>
        <taxon>Viridiplantae</taxon>
        <taxon>Streptophyta</taxon>
        <taxon>Embryophyta</taxon>
        <taxon>Tracheophyta</taxon>
        <taxon>Spermatophyta</taxon>
        <taxon>Magnoliopsida</taxon>
        <taxon>eudicotyledons</taxon>
        <taxon>Gunneridae</taxon>
        <taxon>Pentapetalae</taxon>
        <taxon>asterids</taxon>
        <taxon>Cornales</taxon>
        <taxon>Nyssaceae</taxon>
        <taxon>Nyssa</taxon>
    </lineage>
</organism>
<proteinExistence type="predicted"/>
<feature type="transmembrane region" description="Helical" evidence="7">
    <location>
        <begin position="38"/>
        <end position="57"/>
    </location>
</feature>
<evidence type="ECO:0000313" key="10">
    <source>
        <dbReference type="Proteomes" id="UP000325577"/>
    </source>
</evidence>
<name>A0A5J5AW71_9ASTE</name>
<feature type="transmembrane region" description="Helical" evidence="7">
    <location>
        <begin position="77"/>
        <end position="98"/>
    </location>
</feature>
<evidence type="ECO:0000256" key="5">
    <source>
        <dbReference type="ARBA" id="ARBA00022989"/>
    </source>
</evidence>
<dbReference type="Pfam" id="PF01490">
    <property type="entry name" value="Aa_trans"/>
    <property type="match status" value="1"/>
</dbReference>
<evidence type="ECO:0000313" key="9">
    <source>
        <dbReference type="EMBL" id="KAA8534500.1"/>
    </source>
</evidence>
<dbReference type="InterPro" id="IPR013057">
    <property type="entry name" value="AA_transpt_TM"/>
</dbReference>
<evidence type="ECO:0000256" key="7">
    <source>
        <dbReference type="SAM" id="Phobius"/>
    </source>
</evidence>
<evidence type="ECO:0000256" key="6">
    <source>
        <dbReference type="ARBA" id="ARBA00023136"/>
    </source>
</evidence>
<feature type="domain" description="Amino acid transporter transmembrane" evidence="8">
    <location>
        <begin position="11"/>
        <end position="110"/>
    </location>
</feature>
<evidence type="ECO:0000256" key="3">
    <source>
        <dbReference type="ARBA" id="ARBA00022692"/>
    </source>
</evidence>
<keyword evidence="6 7" id="KW-0472">Membrane</keyword>
<keyword evidence="4" id="KW-0029">Amino-acid transport</keyword>
<dbReference type="GO" id="GO:0016020">
    <property type="term" value="C:membrane"/>
    <property type="evidence" value="ECO:0007669"/>
    <property type="project" value="UniProtKB-SubCell"/>
</dbReference>
<dbReference type="EMBL" id="CM018041">
    <property type="protein sequence ID" value="KAA8534500.1"/>
    <property type="molecule type" value="Genomic_DNA"/>
</dbReference>
<gene>
    <name evidence="9" type="ORF">F0562_032017</name>
</gene>
<keyword evidence="10" id="KW-1185">Reference proteome</keyword>
<sequence length="126" mass="13271">MLILAYCACTTGGAIYIGDSKNGLRKDYSITGVGINRIFGAINGISIIATMYGNAVIPEIQATLAPPVTGKMFKGLLLCYAIVISTYFSVGISGYWAFGNQAQGSVLQNFMVDGKPLGAKVVSFDD</sequence>
<evidence type="ECO:0000259" key="8">
    <source>
        <dbReference type="Pfam" id="PF01490"/>
    </source>
</evidence>
<comment type="subcellular location">
    <subcellularLocation>
        <location evidence="1">Membrane</location>
    </subcellularLocation>
</comment>
<keyword evidence="3 7" id="KW-0812">Transmembrane</keyword>
<dbReference type="OrthoDB" id="1925167at2759"/>
<evidence type="ECO:0000256" key="2">
    <source>
        <dbReference type="ARBA" id="ARBA00022448"/>
    </source>
</evidence>
<evidence type="ECO:0000256" key="4">
    <source>
        <dbReference type="ARBA" id="ARBA00022970"/>
    </source>
</evidence>
<keyword evidence="5 7" id="KW-1133">Transmembrane helix</keyword>
<reference evidence="9 10" key="1">
    <citation type="submission" date="2019-09" db="EMBL/GenBank/DDBJ databases">
        <title>A chromosome-level genome assembly of the Chinese tupelo Nyssa sinensis.</title>
        <authorList>
            <person name="Yang X."/>
            <person name="Kang M."/>
            <person name="Yang Y."/>
            <person name="Xiong H."/>
            <person name="Wang M."/>
            <person name="Zhang Z."/>
            <person name="Wang Z."/>
            <person name="Wu H."/>
            <person name="Ma T."/>
            <person name="Liu J."/>
            <person name="Xi Z."/>
        </authorList>
    </citation>
    <scope>NUCLEOTIDE SEQUENCE [LARGE SCALE GENOMIC DNA]</scope>
    <source>
        <strain evidence="9">J267</strain>
        <tissue evidence="9">Leaf</tissue>
    </source>
</reference>
<evidence type="ECO:0000256" key="1">
    <source>
        <dbReference type="ARBA" id="ARBA00004370"/>
    </source>
</evidence>
<keyword evidence="2" id="KW-0813">Transport</keyword>